<keyword evidence="4" id="KW-1185">Reference proteome</keyword>
<dbReference type="Proteomes" id="UP001596380">
    <property type="component" value="Unassembled WGS sequence"/>
</dbReference>
<feature type="transmembrane region" description="Helical" evidence="2">
    <location>
        <begin position="35"/>
        <end position="54"/>
    </location>
</feature>
<organism evidence="3 4">
    <name type="scientific">Actinomadura yumaensis</name>
    <dbReference type="NCBI Taxonomy" id="111807"/>
    <lineage>
        <taxon>Bacteria</taxon>
        <taxon>Bacillati</taxon>
        <taxon>Actinomycetota</taxon>
        <taxon>Actinomycetes</taxon>
        <taxon>Streptosporangiales</taxon>
        <taxon>Thermomonosporaceae</taxon>
        <taxon>Actinomadura</taxon>
    </lineage>
</organism>
<proteinExistence type="predicted"/>
<name>A0ABW2CQG4_9ACTN</name>
<sequence>MIAGGWSTAAGWGGRFVPGPVTGVGAALVTDDVRLIIGLAVITALTVLLATYLIERERTRRDALPYRAQMELARGYSRALTRTTRTATSRLPSFRSAEGPRGDALSVLSTLKESGIQELTETVHLPERDAGGDRPGAVPDGGAGGGKPAKARKNGKGKGGGNGKARKSGKNGKGGGGAGNGKGRKGGGRRGGQAAVPPRAGIQLVVNGVEQQQEQDGERAQDVPDQGQANTGRDDADASEGGGEHEPHDHTDAPATG</sequence>
<keyword evidence="2" id="KW-0472">Membrane</keyword>
<feature type="region of interest" description="Disordered" evidence="1">
    <location>
        <begin position="121"/>
        <end position="257"/>
    </location>
</feature>
<feature type="compositionally biased region" description="Gly residues" evidence="1">
    <location>
        <begin position="171"/>
        <end position="181"/>
    </location>
</feature>
<comment type="caution">
    <text evidence="3">The sequence shown here is derived from an EMBL/GenBank/DDBJ whole genome shotgun (WGS) entry which is preliminary data.</text>
</comment>
<dbReference type="RefSeq" id="WP_160826740.1">
    <property type="nucleotide sequence ID" value="NZ_JBHSXE010000001.1"/>
</dbReference>
<dbReference type="EMBL" id="JBHSXS010000021">
    <property type="protein sequence ID" value="MFC6883722.1"/>
    <property type="molecule type" value="Genomic_DNA"/>
</dbReference>
<keyword evidence="2" id="KW-1133">Transmembrane helix</keyword>
<feature type="compositionally biased region" description="Basic and acidic residues" evidence="1">
    <location>
        <begin position="232"/>
        <end position="257"/>
    </location>
</feature>
<feature type="compositionally biased region" description="Low complexity" evidence="1">
    <location>
        <begin position="81"/>
        <end position="91"/>
    </location>
</feature>
<feature type="region of interest" description="Disordered" evidence="1">
    <location>
        <begin position="81"/>
        <end position="103"/>
    </location>
</feature>
<accession>A0ABW2CQG4</accession>
<evidence type="ECO:0000256" key="1">
    <source>
        <dbReference type="SAM" id="MobiDB-lite"/>
    </source>
</evidence>
<keyword evidence="2" id="KW-0812">Transmembrane</keyword>
<evidence type="ECO:0000313" key="3">
    <source>
        <dbReference type="EMBL" id="MFC6883722.1"/>
    </source>
</evidence>
<evidence type="ECO:0000256" key="2">
    <source>
        <dbReference type="SAM" id="Phobius"/>
    </source>
</evidence>
<protein>
    <submittedName>
        <fullName evidence="3">Uncharacterized protein</fullName>
    </submittedName>
</protein>
<reference evidence="4" key="1">
    <citation type="journal article" date="2019" name="Int. J. Syst. Evol. Microbiol.">
        <title>The Global Catalogue of Microorganisms (GCM) 10K type strain sequencing project: providing services to taxonomists for standard genome sequencing and annotation.</title>
        <authorList>
            <consortium name="The Broad Institute Genomics Platform"/>
            <consortium name="The Broad Institute Genome Sequencing Center for Infectious Disease"/>
            <person name="Wu L."/>
            <person name="Ma J."/>
        </authorList>
    </citation>
    <scope>NUCLEOTIDE SEQUENCE [LARGE SCALE GENOMIC DNA]</scope>
    <source>
        <strain evidence="4">JCM 3369</strain>
    </source>
</reference>
<gene>
    <name evidence="3" type="ORF">ACFQKB_28465</name>
</gene>
<evidence type="ECO:0000313" key="4">
    <source>
        <dbReference type="Proteomes" id="UP001596380"/>
    </source>
</evidence>
<feature type="compositionally biased region" description="Low complexity" evidence="1">
    <location>
        <begin position="192"/>
        <end position="201"/>
    </location>
</feature>